<accession>A0ABZ1KH52</accession>
<name>A0ABZ1KH52_9ACTN</name>
<dbReference type="RefSeq" id="WP_267882646.1">
    <property type="nucleotide sequence ID" value="NZ_CP108135.1"/>
</dbReference>
<evidence type="ECO:0000313" key="1">
    <source>
        <dbReference type="EMBL" id="WTP70440.1"/>
    </source>
</evidence>
<keyword evidence="2" id="KW-1185">Reference proteome</keyword>
<gene>
    <name evidence="1" type="ORF">OG560_32010</name>
</gene>
<sequence>MRTRLRAVFKDVERIIRAHPPELFASTAGTAPVRRKRNVVVWE</sequence>
<dbReference type="EMBL" id="CP108135">
    <property type="protein sequence ID" value="WTP70440.1"/>
    <property type="molecule type" value="Genomic_DNA"/>
</dbReference>
<dbReference type="Proteomes" id="UP001622496">
    <property type="component" value="Chromosome"/>
</dbReference>
<proteinExistence type="predicted"/>
<protein>
    <submittedName>
        <fullName evidence="1">Uncharacterized protein</fullName>
    </submittedName>
</protein>
<organism evidence="1 2">
    <name type="scientific">[Kitasatospora] papulosa</name>
    <dbReference type="NCBI Taxonomy" id="1464011"/>
    <lineage>
        <taxon>Bacteria</taxon>
        <taxon>Bacillati</taxon>
        <taxon>Actinomycetota</taxon>
        <taxon>Actinomycetes</taxon>
        <taxon>Kitasatosporales</taxon>
        <taxon>Streptomycetaceae</taxon>
        <taxon>Streptomyces</taxon>
    </lineage>
</organism>
<evidence type="ECO:0000313" key="2">
    <source>
        <dbReference type="Proteomes" id="UP001622496"/>
    </source>
</evidence>
<reference evidence="1 2" key="1">
    <citation type="submission" date="2022-10" db="EMBL/GenBank/DDBJ databases">
        <title>The complete genomes of actinobacterial strains from the NBC collection.</title>
        <authorList>
            <person name="Joergensen T.S."/>
            <person name="Alvarez Arevalo M."/>
            <person name="Sterndorff E.B."/>
            <person name="Faurdal D."/>
            <person name="Vuksanovic O."/>
            <person name="Mourched A.-S."/>
            <person name="Charusanti P."/>
            <person name="Shaw S."/>
            <person name="Blin K."/>
            <person name="Weber T."/>
        </authorList>
    </citation>
    <scope>NUCLEOTIDE SEQUENCE [LARGE SCALE GENOMIC DNA]</scope>
    <source>
        <strain evidence="1 2">NBC_00185</strain>
    </source>
</reference>